<keyword evidence="1" id="KW-0472">Membrane</keyword>
<gene>
    <name evidence="2" type="ORF">JAAARDRAFT_212312</name>
</gene>
<evidence type="ECO:0000313" key="3">
    <source>
        <dbReference type="Proteomes" id="UP000027265"/>
    </source>
</evidence>
<organism evidence="2 3">
    <name type="scientific">Jaapia argillacea MUCL 33604</name>
    <dbReference type="NCBI Taxonomy" id="933084"/>
    <lineage>
        <taxon>Eukaryota</taxon>
        <taxon>Fungi</taxon>
        <taxon>Dikarya</taxon>
        <taxon>Basidiomycota</taxon>
        <taxon>Agaricomycotina</taxon>
        <taxon>Agaricomycetes</taxon>
        <taxon>Agaricomycetidae</taxon>
        <taxon>Jaapiales</taxon>
        <taxon>Jaapiaceae</taxon>
        <taxon>Jaapia</taxon>
    </lineage>
</organism>
<dbReference type="HOGENOM" id="CLU_096572_0_0_1"/>
<keyword evidence="1" id="KW-0812">Transmembrane</keyword>
<name>A0A067P333_9AGAM</name>
<keyword evidence="1" id="KW-1133">Transmembrane helix</keyword>
<feature type="transmembrane region" description="Helical" evidence="1">
    <location>
        <begin position="119"/>
        <end position="141"/>
    </location>
</feature>
<dbReference type="InParanoid" id="A0A067P333"/>
<keyword evidence="3" id="KW-1185">Reference proteome</keyword>
<dbReference type="Proteomes" id="UP000027265">
    <property type="component" value="Unassembled WGS sequence"/>
</dbReference>
<sequence>MSFPINNQPSPPASMDLYYTSSEKGLHDLRSHCQCQNHSQVHTDSHSHHSCHQSRFWRILFPALLSLFGLVALSVFALIQYPALGSLLGLDDGEFYTGLAKRAVGDTTGNQSTFASHKLYLIVIFVGLVVVLVLGVMLSFWCCKGSFENPLCCPCYLCACCGGLACLECIGCGLCAEGFEQM</sequence>
<dbReference type="AlphaFoldDB" id="A0A067P333"/>
<feature type="transmembrane region" description="Helical" evidence="1">
    <location>
        <begin position="59"/>
        <end position="81"/>
    </location>
</feature>
<reference evidence="3" key="1">
    <citation type="journal article" date="2014" name="Proc. Natl. Acad. Sci. U.S.A.">
        <title>Extensive sampling of basidiomycete genomes demonstrates inadequacy of the white-rot/brown-rot paradigm for wood decay fungi.</title>
        <authorList>
            <person name="Riley R."/>
            <person name="Salamov A.A."/>
            <person name="Brown D.W."/>
            <person name="Nagy L.G."/>
            <person name="Floudas D."/>
            <person name="Held B.W."/>
            <person name="Levasseur A."/>
            <person name="Lombard V."/>
            <person name="Morin E."/>
            <person name="Otillar R."/>
            <person name="Lindquist E.A."/>
            <person name="Sun H."/>
            <person name="LaButti K.M."/>
            <person name="Schmutz J."/>
            <person name="Jabbour D."/>
            <person name="Luo H."/>
            <person name="Baker S.E."/>
            <person name="Pisabarro A.G."/>
            <person name="Walton J.D."/>
            <person name="Blanchette R.A."/>
            <person name="Henrissat B."/>
            <person name="Martin F."/>
            <person name="Cullen D."/>
            <person name="Hibbett D.S."/>
            <person name="Grigoriev I.V."/>
        </authorList>
    </citation>
    <scope>NUCLEOTIDE SEQUENCE [LARGE SCALE GENOMIC DNA]</scope>
    <source>
        <strain evidence="3">MUCL 33604</strain>
    </source>
</reference>
<proteinExistence type="predicted"/>
<evidence type="ECO:0000313" key="2">
    <source>
        <dbReference type="EMBL" id="KDQ49179.1"/>
    </source>
</evidence>
<dbReference type="OrthoDB" id="3006091at2759"/>
<protein>
    <submittedName>
        <fullName evidence="2">Uncharacterized protein</fullName>
    </submittedName>
</protein>
<dbReference type="EMBL" id="KL197796">
    <property type="protein sequence ID" value="KDQ49179.1"/>
    <property type="molecule type" value="Genomic_DNA"/>
</dbReference>
<evidence type="ECO:0000256" key="1">
    <source>
        <dbReference type="SAM" id="Phobius"/>
    </source>
</evidence>
<accession>A0A067P333</accession>